<gene>
    <name evidence="2" type="ORF">EHV15_03915</name>
</gene>
<dbReference type="EMBL" id="RRCN01000001">
    <property type="protein sequence ID" value="RRJ62187.1"/>
    <property type="molecule type" value="Genomic_DNA"/>
</dbReference>
<evidence type="ECO:0000313" key="2">
    <source>
        <dbReference type="EMBL" id="RRJ62187.1"/>
    </source>
</evidence>
<keyword evidence="1" id="KW-0732">Signal</keyword>
<evidence type="ECO:0000256" key="1">
    <source>
        <dbReference type="SAM" id="SignalP"/>
    </source>
</evidence>
<feature type="chain" id="PRO_5038581962" evidence="1">
    <location>
        <begin position="22"/>
        <end position="218"/>
    </location>
</feature>
<comment type="caution">
    <text evidence="2">The sequence shown here is derived from an EMBL/GenBank/DDBJ whole genome shotgun (WGS) entry which is preliminary data.</text>
</comment>
<dbReference type="OrthoDB" id="2607508at2"/>
<protein>
    <submittedName>
        <fullName evidence="2">Uncharacterized protein</fullName>
    </submittedName>
</protein>
<sequence>MKKLYILILAASFLIVFTALQANHARAEVKDQIISHMNALQKNITALPEMNPKLAASSNPYDYVKDNKEYQNIVALGNAAIPALTELLNDSPENGLTEYIYAIALEQISKIDLKAETGWSTAKQFAKKWNVHLSQIPEKVSQIVNSDDSNAEKIQRLNRLGTPAIPFILKSIDAGHSNLVPSLDYLTEGEAGNNYKSWYDKNSDTVEKIRTFVIDKQK</sequence>
<name>A0A3P3TVL5_9BACL</name>
<proteinExistence type="predicted"/>
<organism evidence="2 3">
    <name type="scientific">Paenibacillus oralis</name>
    <dbReference type="NCBI Taxonomy" id="2490856"/>
    <lineage>
        <taxon>Bacteria</taxon>
        <taxon>Bacillati</taxon>
        <taxon>Bacillota</taxon>
        <taxon>Bacilli</taxon>
        <taxon>Bacillales</taxon>
        <taxon>Paenibacillaceae</taxon>
        <taxon>Paenibacillus</taxon>
    </lineage>
</organism>
<dbReference type="AlphaFoldDB" id="A0A3P3TVL5"/>
<evidence type="ECO:0000313" key="3">
    <source>
        <dbReference type="Proteomes" id="UP000267017"/>
    </source>
</evidence>
<accession>A0A3P3TVL5</accession>
<dbReference type="RefSeq" id="WP_128630081.1">
    <property type="nucleotide sequence ID" value="NZ_RRCN01000001.1"/>
</dbReference>
<feature type="signal peptide" evidence="1">
    <location>
        <begin position="1"/>
        <end position="21"/>
    </location>
</feature>
<keyword evidence="3" id="KW-1185">Reference proteome</keyword>
<reference evidence="2 3" key="1">
    <citation type="submission" date="2018-11" db="EMBL/GenBank/DDBJ databases">
        <title>Genome sequencing of Paenibacillus sp. KCOM 3021 (= ChDC PVNT-B20).</title>
        <authorList>
            <person name="Kook J.-K."/>
            <person name="Park S.-N."/>
            <person name="Lim Y.K."/>
        </authorList>
    </citation>
    <scope>NUCLEOTIDE SEQUENCE [LARGE SCALE GENOMIC DNA]</scope>
    <source>
        <strain evidence="2 3">KCOM 3021</strain>
    </source>
</reference>
<dbReference type="Proteomes" id="UP000267017">
    <property type="component" value="Unassembled WGS sequence"/>
</dbReference>